<gene>
    <name evidence="1" type="ordered locus">EBL_c30610</name>
</gene>
<dbReference type="AntiFam" id="ANF00057">
    <property type="entry name" value="Translation of E. coli type CRISPR repeat"/>
</dbReference>
<evidence type="ECO:0000313" key="1">
    <source>
        <dbReference type="EMBL" id="AFJ48131.1"/>
    </source>
</evidence>
<reference evidence="1 2" key="1">
    <citation type="journal article" date="2012" name="J. Bacteriol.">
        <title>Complete genome sequence of the B12-producing Shimwellia blattae strain DSM 4481, isolated from a cockroach.</title>
        <authorList>
            <person name="Brzuszkiewicz E."/>
            <person name="Waschkowitz T."/>
            <person name="Wiezer A."/>
            <person name="Daniel R."/>
        </authorList>
    </citation>
    <scope>NUCLEOTIDE SEQUENCE [LARGE SCALE GENOMIC DNA]</scope>
    <source>
        <strain evidence="2">ATCC 29907 / DSM 4481 / JCM 1650 / NBRC 105725 / CDC 9005-74</strain>
    </source>
</reference>
<proteinExistence type="predicted"/>
<dbReference type="HOGENOM" id="CLU_072989_6_1_6"/>
<protein>
    <submittedName>
        <fullName evidence="1">Uncharacterized protein</fullName>
    </submittedName>
</protein>
<dbReference type="AlphaFoldDB" id="I2BC77"/>
<sequence>MPALTISIIGLSPLARGTLFYLFDKPFCFRFIPAGAGNTTNTAGEFNNHAVYPRWRGEHAHSRANFLIS</sequence>
<dbReference type="Proteomes" id="UP000001955">
    <property type="component" value="Chromosome"/>
</dbReference>
<accession>I2BC77</accession>
<keyword evidence="2" id="KW-1185">Reference proteome</keyword>
<dbReference type="KEGG" id="ebt:EBL_c30610"/>
<name>I2BC77_SHIBC</name>
<dbReference type="EMBL" id="CP001560">
    <property type="protein sequence ID" value="AFJ48131.1"/>
    <property type="molecule type" value="Genomic_DNA"/>
</dbReference>
<dbReference type="STRING" id="630626.EBL_c30610"/>
<organism evidence="1 2">
    <name type="scientific">Shimwellia blattae (strain ATCC 29907 / DSM 4481 / JCM 1650 / NBRC 105725 / CDC 9005-74)</name>
    <name type="common">Escherichia blattae</name>
    <dbReference type="NCBI Taxonomy" id="630626"/>
    <lineage>
        <taxon>Bacteria</taxon>
        <taxon>Pseudomonadati</taxon>
        <taxon>Pseudomonadota</taxon>
        <taxon>Gammaproteobacteria</taxon>
        <taxon>Enterobacterales</taxon>
        <taxon>Enterobacteriaceae</taxon>
        <taxon>Shimwellia</taxon>
    </lineage>
</organism>
<evidence type="ECO:0000313" key="2">
    <source>
        <dbReference type="Proteomes" id="UP000001955"/>
    </source>
</evidence>